<organism evidence="2 3">
    <name type="scientific">Leptonema illini</name>
    <dbReference type="NCBI Taxonomy" id="183"/>
    <lineage>
        <taxon>Bacteria</taxon>
        <taxon>Pseudomonadati</taxon>
        <taxon>Spirochaetota</taxon>
        <taxon>Spirochaetia</taxon>
        <taxon>Leptospirales</taxon>
        <taxon>Leptospiraceae</taxon>
        <taxon>Leptonema</taxon>
    </lineage>
</organism>
<dbReference type="SMART" id="SM00464">
    <property type="entry name" value="LON"/>
    <property type="match status" value="1"/>
</dbReference>
<dbReference type="RefSeq" id="WP_002771708.1">
    <property type="nucleotide sequence ID" value="NZ_JQDG01000090.1"/>
</dbReference>
<accession>A0A833H3U6</accession>
<dbReference type="Proteomes" id="UP000460298">
    <property type="component" value="Unassembled WGS sequence"/>
</dbReference>
<dbReference type="PROSITE" id="PS51787">
    <property type="entry name" value="LON_N"/>
    <property type="match status" value="1"/>
</dbReference>
<reference evidence="2 3" key="1">
    <citation type="submission" date="2019-10" db="EMBL/GenBank/DDBJ databases">
        <title>Extracellular Electron Transfer in a Candidatus Methanoperedens spp. Enrichment Culture.</title>
        <authorList>
            <person name="Berger S."/>
            <person name="Rangel Shaw D."/>
            <person name="Berben T."/>
            <person name="In 'T Zandt M."/>
            <person name="Frank J."/>
            <person name="Reimann J."/>
            <person name="Jetten M.S.M."/>
            <person name="Welte C.U."/>
        </authorList>
    </citation>
    <scope>NUCLEOTIDE SEQUENCE [LARGE SCALE GENOMIC DNA]</scope>
    <source>
        <strain evidence="2">SB12</strain>
    </source>
</reference>
<proteinExistence type="predicted"/>
<dbReference type="InterPro" id="IPR003111">
    <property type="entry name" value="Lon_prtase_N"/>
</dbReference>
<name>A0A833H3U6_9LEPT</name>
<protein>
    <recommendedName>
        <fullName evidence="1">Lon N-terminal domain-containing protein</fullName>
    </recommendedName>
</protein>
<dbReference type="PANTHER" id="PTHR46732:SF8">
    <property type="entry name" value="ATP-DEPENDENT PROTEASE LA (LON) DOMAIN PROTEIN"/>
    <property type="match status" value="1"/>
</dbReference>
<gene>
    <name evidence="2" type="ORF">F9K24_02215</name>
</gene>
<dbReference type="SUPFAM" id="SSF88697">
    <property type="entry name" value="PUA domain-like"/>
    <property type="match status" value="1"/>
</dbReference>
<evidence type="ECO:0000313" key="2">
    <source>
        <dbReference type="EMBL" id="KAB2934612.1"/>
    </source>
</evidence>
<sequence>MTEQIPIFPLNTVLFPGMPLLLHIFEPRYRLMLDRCLEEGLPVGIFLIKDGREALGPVAEPHPVGTLAHIRAVHRQGDGRSHVELIGDSRIRLVSQQTHADGYTMGECERLSEDLSALPSEPERMLFESELRRLLDLDGTVPVDPLLLCHSALRLLDLPLPEKQTILKMDHFIDRWNETERRLHQKLEYRMLAKKLSRRSDDSPELPGESLN</sequence>
<dbReference type="Gene3D" id="2.30.130.40">
    <property type="entry name" value="LON domain-like"/>
    <property type="match status" value="1"/>
</dbReference>
<dbReference type="InterPro" id="IPR046336">
    <property type="entry name" value="Lon_prtase_N_sf"/>
</dbReference>
<dbReference type="EMBL" id="WBUI01000002">
    <property type="protein sequence ID" value="KAB2934612.1"/>
    <property type="molecule type" value="Genomic_DNA"/>
</dbReference>
<dbReference type="AlphaFoldDB" id="A0A833H3U6"/>
<dbReference type="InterPro" id="IPR015947">
    <property type="entry name" value="PUA-like_sf"/>
</dbReference>
<dbReference type="Pfam" id="PF02190">
    <property type="entry name" value="LON_substr_bdg"/>
    <property type="match status" value="1"/>
</dbReference>
<feature type="domain" description="Lon N-terminal" evidence="1">
    <location>
        <begin position="5"/>
        <end position="187"/>
    </location>
</feature>
<dbReference type="OrthoDB" id="25394at2"/>
<dbReference type="PANTHER" id="PTHR46732">
    <property type="entry name" value="ATP-DEPENDENT PROTEASE LA (LON) DOMAIN PROTEIN"/>
    <property type="match status" value="1"/>
</dbReference>
<evidence type="ECO:0000259" key="1">
    <source>
        <dbReference type="PROSITE" id="PS51787"/>
    </source>
</evidence>
<comment type="caution">
    <text evidence="2">The sequence shown here is derived from an EMBL/GenBank/DDBJ whole genome shotgun (WGS) entry which is preliminary data.</text>
</comment>
<evidence type="ECO:0000313" key="3">
    <source>
        <dbReference type="Proteomes" id="UP000460298"/>
    </source>
</evidence>